<evidence type="ECO:0000256" key="1">
    <source>
        <dbReference type="ARBA" id="ARBA00001947"/>
    </source>
</evidence>
<dbReference type="Gene3D" id="3.40.50.880">
    <property type="match status" value="1"/>
</dbReference>
<sequence length="872" mass="97047">MKNFIRPTFLTGFICCCLLLWQLRAVAQIPKPVDVFGFEPGADYKLADYAQTLDFYSRLDNASDRVKMVEIGRSVQGRPLMLMFISSEKNLQQLEQWRSISEQLSKAKIEEATARQLAGIGKAIVWVDAGLHASEKACAQMIPELAYRMVTEETLEMQKIRENVVTLVMPNMNPDGLDIVTSWYRSMLGTPHETTNPPWLYHPYVGHDNNRDWFMNNMPETQAVSKQLYEQWFPQIVYNHHQTAPAWTRIFIPPFANPVNPNIHPGVTTGVNQVGVAMANRFAMNKMPGVISQVSFDMWWNGGMRTVPYFHNQIGILTETAQPSPTPQTYKKESKPKTIRGVPTDGTSIFYADPWEGGESHFRDAVDYMLVSTMAVLDLAATRKEQYLFNIYQMGKDAVQGKEGGFAYIIPAEQWDKGEAVNLVNILRMGGVEVQKASKDFTANGIKYTAGSFIVYCAQAFRPYVVDLLERQVYPDLRQYPGGPPDAPYDIAGWTLPLQMGVKVDKIPSSFSAVTEEIKGRAAVTPGQVLGKASFGFALSPNENAAVKAINILLKSGATVGIAKESFTSGKQRFGAGTYLIENTSGVRSKVLSLARELGLQFTGLQASPMIPLKQLKPGRVGIYKSWRASMDEGWTRWLLEQYAFDVDTLHDKDLVQKDLKLYQTIIIPDQEKAAILNGYKAGDMPQEYVGGMGKAGVTALKNYVEQGGSLITFDAASDFAVEQFELPLKNIVDKVPSKDFYIPGSLLKINIDKKSALTYGMPQTAAVSFNKSRAYTLDKSQTAPLGKGDMREKVKLEVEVVASYANKDLLMSGWALGEEKITGQAAVVQVKRGQGKIVLFAFPPQFRGQPRGTYKLFFNAIYDSSEIYALN</sequence>
<evidence type="ECO:0000256" key="6">
    <source>
        <dbReference type="ARBA" id="ARBA00023049"/>
    </source>
</evidence>
<evidence type="ECO:0000256" key="3">
    <source>
        <dbReference type="ARBA" id="ARBA00022670"/>
    </source>
</evidence>
<comment type="caution">
    <text evidence="9">The sequence shown here is derived from an EMBL/GenBank/DDBJ whole genome shotgun (WGS) entry which is preliminary data.</text>
</comment>
<keyword evidence="5" id="KW-0862">Zinc</keyword>
<keyword evidence="10" id="KW-1185">Reference proteome</keyword>
<dbReference type="CDD" id="cd06240">
    <property type="entry name" value="M14-like"/>
    <property type="match status" value="1"/>
</dbReference>
<dbReference type="AlphaFoldDB" id="A0A839GCZ3"/>
<gene>
    <name evidence="9" type="ORF">FHS90_000964</name>
</gene>
<evidence type="ECO:0000256" key="7">
    <source>
        <dbReference type="SAM" id="SignalP"/>
    </source>
</evidence>
<evidence type="ECO:0000256" key="4">
    <source>
        <dbReference type="ARBA" id="ARBA00022801"/>
    </source>
</evidence>
<dbReference type="SUPFAM" id="SSF52317">
    <property type="entry name" value="Class I glutamine amidotransferase-like"/>
    <property type="match status" value="1"/>
</dbReference>
<accession>A0A839GCZ3</accession>
<evidence type="ECO:0000256" key="5">
    <source>
        <dbReference type="ARBA" id="ARBA00022833"/>
    </source>
</evidence>
<comment type="cofactor">
    <cofactor evidence="1">
        <name>Zn(2+)</name>
        <dbReference type="ChEBI" id="CHEBI:29105"/>
    </cofactor>
</comment>
<name>A0A839GCZ3_9BACT</name>
<dbReference type="SUPFAM" id="SSF53187">
    <property type="entry name" value="Zn-dependent exopeptidases"/>
    <property type="match status" value="1"/>
</dbReference>
<evidence type="ECO:0000256" key="2">
    <source>
        <dbReference type="ARBA" id="ARBA00005988"/>
    </source>
</evidence>
<dbReference type="GO" id="GO:0004181">
    <property type="term" value="F:metallocarboxypeptidase activity"/>
    <property type="evidence" value="ECO:0007669"/>
    <property type="project" value="InterPro"/>
</dbReference>
<dbReference type="GO" id="GO:0006508">
    <property type="term" value="P:proteolysis"/>
    <property type="evidence" value="ECO:0007669"/>
    <property type="project" value="UniProtKB-KW"/>
</dbReference>
<dbReference type="InterPro" id="IPR000834">
    <property type="entry name" value="Peptidase_M14"/>
</dbReference>
<keyword evidence="4" id="KW-0378">Hydrolase</keyword>
<dbReference type="RefSeq" id="WP_182512083.1">
    <property type="nucleotide sequence ID" value="NZ_JACJIQ010000003.1"/>
</dbReference>
<dbReference type="Pfam" id="PF00246">
    <property type="entry name" value="Peptidase_M14"/>
    <property type="match status" value="1"/>
</dbReference>
<proteinExistence type="inferred from homology"/>
<dbReference type="PANTHER" id="PTHR11705:SF143">
    <property type="entry name" value="SLL0236 PROTEIN"/>
    <property type="match status" value="1"/>
</dbReference>
<evidence type="ECO:0000259" key="8">
    <source>
        <dbReference type="Pfam" id="PF00246"/>
    </source>
</evidence>
<evidence type="ECO:0000313" key="10">
    <source>
        <dbReference type="Proteomes" id="UP000563094"/>
    </source>
</evidence>
<feature type="signal peptide" evidence="7">
    <location>
        <begin position="1"/>
        <end position="27"/>
    </location>
</feature>
<dbReference type="GO" id="GO:0005615">
    <property type="term" value="C:extracellular space"/>
    <property type="evidence" value="ECO:0007669"/>
    <property type="project" value="TreeGrafter"/>
</dbReference>
<organism evidence="9 10">
    <name type="scientific">Rufibacter quisquiliarum</name>
    <dbReference type="NCBI Taxonomy" id="1549639"/>
    <lineage>
        <taxon>Bacteria</taxon>
        <taxon>Pseudomonadati</taxon>
        <taxon>Bacteroidota</taxon>
        <taxon>Cytophagia</taxon>
        <taxon>Cytophagales</taxon>
        <taxon>Hymenobacteraceae</taxon>
        <taxon>Rufibacter</taxon>
    </lineage>
</organism>
<feature type="chain" id="PRO_5032314498" description="Peptidase M14 domain-containing protein" evidence="7">
    <location>
        <begin position="28"/>
        <end position="872"/>
    </location>
</feature>
<dbReference type="Gene3D" id="3.40.630.10">
    <property type="entry name" value="Zn peptidases"/>
    <property type="match status" value="1"/>
</dbReference>
<reference evidence="9 10" key="1">
    <citation type="submission" date="2020-08" db="EMBL/GenBank/DDBJ databases">
        <title>Genomic Encyclopedia of Type Strains, Phase IV (KMG-IV): sequencing the most valuable type-strain genomes for metagenomic binning, comparative biology and taxonomic classification.</title>
        <authorList>
            <person name="Goeker M."/>
        </authorList>
    </citation>
    <scope>NUCLEOTIDE SEQUENCE [LARGE SCALE GENOMIC DNA]</scope>
    <source>
        <strain evidence="9 10">DSM 29854</strain>
    </source>
</reference>
<dbReference type="GO" id="GO:0008270">
    <property type="term" value="F:zinc ion binding"/>
    <property type="evidence" value="ECO:0007669"/>
    <property type="project" value="InterPro"/>
</dbReference>
<comment type="similarity">
    <text evidence="2">Belongs to the peptidase M14 family.</text>
</comment>
<dbReference type="PANTHER" id="PTHR11705">
    <property type="entry name" value="PROTEASE FAMILY M14 CARBOXYPEPTIDASE A,B"/>
    <property type="match status" value="1"/>
</dbReference>
<dbReference type="EMBL" id="JACJIQ010000003">
    <property type="protein sequence ID" value="MBA9076260.1"/>
    <property type="molecule type" value="Genomic_DNA"/>
</dbReference>
<protein>
    <recommendedName>
        <fullName evidence="8">Peptidase M14 domain-containing protein</fullName>
    </recommendedName>
</protein>
<keyword evidence="3" id="KW-0645">Protease</keyword>
<dbReference type="Proteomes" id="UP000563094">
    <property type="component" value="Unassembled WGS sequence"/>
</dbReference>
<dbReference type="InterPro" id="IPR029062">
    <property type="entry name" value="Class_I_gatase-like"/>
</dbReference>
<evidence type="ECO:0000313" key="9">
    <source>
        <dbReference type="EMBL" id="MBA9076260.1"/>
    </source>
</evidence>
<keyword evidence="7" id="KW-0732">Signal</keyword>
<keyword evidence="6" id="KW-0482">Metalloprotease</keyword>
<feature type="domain" description="Peptidase M14" evidence="8">
    <location>
        <begin position="61"/>
        <end position="214"/>
    </location>
</feature>